<accession>A0A811K8Y3</accession>
<dbReference type="Proteomes" id="UP000783686">
    <property type="component" value="Unassembled WGS sequence"/>
</dbReference>
<dbReference type="Proteomes" id="UP000614601">
    <property type="component" value="Unassembled WGS sequence"/>
</dbReference>
<evidence type="ECO:0000313" key="2">
    <source>
        <dbReference type="Proteomes" id="UP000614601"/>
    </source>
</evidence>
<comment type="caution">
    <text evidence="1">The sequence shown here is derived from an EMBL/GenBank/DDBJ whole genome shotgun (WGS) entry which is preliminary data.</text>
</comment>
<dbReference type="EMBL" id="CAJFDH010000002">
    <property type="protein sequence ID" value="CAD5211940.1"/>
    <property type="molecule type" value="Genomic_DNA"/>
</dbReference>
<sequence>MPEEILLAPDSNGQAAQSNPATRRFLFNSLDQVTQDHVRQELLDLYHINMNEEYVPGFRYSCVAEAMTVEVLQCLYTKVKKSLFGS</sequence>
<gene>
    <name evidence="1" type="ORF">BOKJ2_LOCUS3953</name>
</gene>
<evidence type="ECO:0000313" key="1">
    <source>
        <dbReference type="EMBL" id="CAD5211940.1"/>
    </source>
</evidence>
<dbReference type="AlphaFoldDB" id="A0A811K8Y3"/>
<keyword evidence="2" id="KW-1185">Reference proteome</keyword>
<dbReference type="EMBL" id="CAJFCW020000002">
    <property type="protein sequence ID" value="CAG9094745.1"/>
    <property type="molecule type" value="Genomic_DNA"/>
</dbReference>
<reference evidence="1" key="1">
    <citation type="submission" date="2020-09" db="EMBL/GenBank/DDBJ databases">
        <authorList>
            <person name="Kikuchi T."/>
        </authorList>
    </citation>
    <scope>NUCLEOTIDE SEQUENCE</scope>
    <source>
        <strain evidence="1">SH1</strain>
    </source>
</reference>
<protein>
    <submittedName>
        <fullName evidence="1">Uncharacterized protein</fullName>
    </submittedName>
</protein>
<name>A0A811K8Y3_9BILA</name>
<proteinExistence type="predicted"/>
<organism evidence="1 2">
    <name type="scientific">Bursaphelenchus okinawaensis</name>
    <dbReference type="NCBI Taxonomy" id="465554"/>
    <lineage>
        <taxon>Eukaryota</taxon>
        <taxon>Metazoa</taxon>
        <taxon>Ecdysozoa</taxon>
        <taxon>Nematoda</taxon>
        <taxon>Chromadorea</taxon>
        <taxon>Rhabditida</taxon>
        <taxon>Tylenchina</taxon>
        <taxon>Tylenchomorpha</taxon>
        <taxon>Aphelenchoidea</taxon>
        <taxon>Aphelenchoididae</taxon>
        <taxon>Bursaphelenchus</taxon>
    </lineage>
</organism>